<dbReference type="CDD" id="cd07891">
    <property type="entry name" value="CYTH-like_CthTTM-like_1"/>
    <property type="match status" value="1"/>
</dbReference>
<dbReference type="InterPro" id="IPR012042">
    <property type="entry name" value="NeuTTM/CthTTM-like"/>
</dbReference>
<gene>
    <name evidence="4" type="ORF">B1H20_34120</name>
</gene>
<dbReference type="SUPFAM" id="SSF55154">
    <property type="entry name" value="CYTH-like phosphatases"/>
    <property type="match status" value="1"/>
</dbReference>
<dbReference type="InterPro" id="IPR033469">
    <property type="entry name" value="CYTH-like_dom_sf"/>
</dbReference>
<evidence type="ECO:0000256" key="1">
    <source>
        <dbReference type="PIRSR" id="PIRSR016487-1"/>
    </source>
</evidence>
<feature type="active site" description="Proton acceptor" evidence="1">
    <location>
        <position position="32"/>
    </location>
</feature>
<accession>A0A1V0ULT7</accession>
<evidence type="ECO:0000313" key="5">
    <source>
        <dbReference type="Proteomes" id="UP000192445"/>
    </source>
</evidence>
<feature type="region of interest" description="Disordered" evidence="2">
    <location>
        <begin position="117"/>
        <end position="153"/>
    </location>
</feature>
<feature type="domain" description="CYTH" evidence="3">
    <location>
        <begin position="2"/>
        <end position="153"/>
    </location>
</feature>
<dbReference type="PANTHER" id="PTHR40114:SF1">
    <property type="entry name" value="SLR0698 PROTEIN"/>
    <property type="match status" value="1"/>
</dbReference>
<dbReference type="RefSeq" id="WP_030116116.1">
    <property type="nucleotide sequence ID" value="NZ_CP020570.1"/>
</dbReference>
<protein>
    <recommendedName>
        <fullName evidence="3">CYTH domain-containing protein</fullName>
    </recommendedName>
</protein>
<dbReference type="EMBL" id="CP020570">
    <property type="protein sequence ID" value="ARF65908.1"/>
    <property type="molecule type" value="Genomic_DNA"/>
</dbReference>
<organism evidence="4 5">
    <name type="scientific">Streptomyces violaceoruber</name>
    <dbReference type="NCBI Taxonomy" id="1935"/>
    <lineage>
        <taxon>Bacteria</taxon>
        <taxon>Bacillati</taxon>
        <taxon>Actinomycetota</taxon>
        <taxon>Actinomycetes</taxon>
        <taxon>Kitasatosporales</taxon>
        <taxon>Streptomycetaceae</taxon>
        <taxon>Streptomyces</taxon>
        <taxon>Streptomyces violaceoruber group</taxon>
    </lineage>
</organism>
<dbReference type="Pfam" id="PF01928">
    <property type="entry name" value="CYTH"/>
    <property type="match status" value="1"/>
</dbReference>
<evidence type="ECO:0000313" key="4">
    <source>
        <dbReference type="EMBL" id="ARF65908.1"/>
    </source>
</evidence>
<evidence type="ECO:0000256" key="2">
    <source>
        <dbReference type="SAM" id="MobiDB-lite"/>
    </source>
</evidence>
<dbReference type="AlphaFoldDB" id="A0A1V0ULT7"/>
<feature type="compositionally biased region" description="Polar residues" evidence="2">
    <location>
        <begin position="143"/>
        <end position="153"/>
    </location>
</feature>
<dbReference type="OrthoDB" id="9805588at2"/>
<name>A0A1V0ULT7_STRVN</name>
<dbReference type="PIRSF" id="PIRSF016487">
    <property type="entry name" value="CYTH_UCP016487"/>
    <property type="match status" value="1"/>
</dbReference>
<reference evidence="4 5" key="1">
    <citation type="submission" date="2017-03" db="EMBL/GenBank/DDBJ databases">
        <title>Complete Genome Sequence of a natural compounds producer, Streptomyces violaceus S21.</title>
        <authorList>
            <person name="Zhong C."/>
            <person name="Zhao Z."/>
            <person name="Fu J."/>
            <person name="Zong G."/>
            <person name="Qin R."/>
            <person name="Cao G."/>
        </authorList>
    </citation>
    <scope>NUCLEOTIDE SEQUENCE [LARGE SCALE GENOMIC DNA]</scope>
    <source>
        <strain evidence="4 5">S21</strain>
    </source>
</reference>
<dbReference type="InterPro" id="IPR023577">
    <property type="entry name" value="CYTH_domain"/>
</dbReference>
<dbReference type="SMART" id="SM01118">
    <property type="entry name" value="CYTH"/>
    <property type="match status" value="1"/>
</dbReference>
<dbReference type="KEGG" id="svu:B1H20_34120"/>
<sequence>MPTETERKYLVSADDPRWRAEVRETRTLRQGYLSPDPACEIRIRVIDDTAAYLTVKGPRDGPTRAEYEYPVPVADALELLGLCGPRVLVKHRHTLPDDWIVDEYAPPHAGLAVAEIEWQGDPATPPPRPPWAGEDITGDRAYSNATLTTSPSP</sequence>
<dbReference type="Gene3D" id="2.40.320.10">
    <property type="entry name" value="Hypothetical Protein Pfu-838710-001"/>
    <property type="match status" value="1"/>
</dbReference>
<evidence type="ECO:0000259" key="3">
    <source>
        <dbReference type="PROSITE" id="PS51707"/>
    </source>
</evidence>
<proteinExistence type="predicted"/>
<dbReference type="PROSITE" id="PS51707">
    <property type="entry name" value="CYTH"/>
    <property type="match status" value="1"/>
</dbReference>
<dbReference type="Proteomes" id="UP000192445">
    <property type="component" value="Chromosome"/>
</dbReference>
<dbReference type="GeneID" id="63984597"/>
<dbReference type="STRING" id="1935.B1H20_34120"/>
<dbReference type="PANTHER" id="PTHR40114">
    <property type="entry name" value="SLR0698 PROTEIN"/>
    <property type="match status" value="1"/>
</dbReference>